<gene>
    <name evidence="2" type="ORF">YH65_01630</name>
</gene>
<reference evidence="2 3" key="1">
    <citation type="submission" date="2015-04" db="EMBL/GenBank/DDBJ databases">
        <title>Complete genome sequence of Sulfurovum lithotrophicum ATCC BAA-797T.</title>
        <authorList>
            <person name="Ahn J."/>
            <person name="Park G."/>
            <person name="Jeon W."/>
            <person name="Jang Y."/>
            <person name="Jang M."/>
            <person name="Lee H."/>
            <person name="Lee H."/>
        </authorList>
    </citation>
    <scope>NUCLEOTIDE SEQUENCE [LARGE SCALE GENOMIC DNA]</scope>
    <source>
        <strain evidence="3">ATCC BAA-797 / 42BKT</strain>
    </source>
</reference>
<sequence>MLKDLFYIGLGGALLAKEKVEKELNELVEKGKLNKEEAQKLIDKAKAKGEDEEKEFKSKLKEAIREVLEEMDLATKADIEALNKEKEKKK</sequence>
<keyword evidence="1" id="KW-0175">Coiled coil</keyword>
<dbReference type="EMBL" id="CP011308">
    <property type="protein sequence ID" value="AKF24239.1"/>
    <property type="molecule type" value="Genomic_DNA"/>
</dbReference>
<evidence type="ECO:0008006" key="4">
    <source>
        <dbReference type="Google" id="ProtNLM"/>
    </source>
</evidence>
<dbReference type="RefSeq" id="WP_046550340.1">
    <property type="nucleotide sequence ID" value="NZ_CP011308.1"/>
</dbReference>
<dbReference type="KEGG" id="slh:YH65_01630"/>
<proteinExistence type="predicted"/>
<organism evidence="2 3">
    <name type="scientific">Sulfurovum lithotrophicum</name>
    <dbReference type="NCBI Taxonomy" id="206403"/>
    <lineage>
        <taxon>Bacteria</taxon>
        <taxon>Pseudomonadati</taxon>
        <taxon>Campylobacterota</taxon>
        <taxon>Epsilonproteobacteria</taxon>
        <taxon>Campylobacterales</taxon>
        <taxon>Sulfurovaceae</taxon>
        <taxon>Sulfurovum</taxon>
    </lineage>
</organism>
<reference evidence="3" key="2">
    <citation type="journal article" date="2017" name="Stand. Genomic Sci.">
        <title>Complete genome sequence of the sulfur-oxidizing chemolithoautotrophic Sulfurovum lithotrophicum 42BKTT.</title>
        <authorList>
            <person name="Jeon W."/>
            <person name="Priscilla L."/>
            <person name="Park G."/>
            <person name="Lee H."/>
            <person name="Lee N."/>
            <person name="Lee D."/>
            <person name="Kwon H."/>
            <person name="Ahn I."/>
            <person name="Lee C."/>
            <person name="Lee H."/>
            <person name="Ahn J."/>
        </authorList>
    </citation>
    <scope>NUCLEOTIDE SEQUENCE [LARGE SCALE GENOMIC DNA]</scope>
    <source>
        <strain evidence="3">ATCC BAA-797 / 42BKT</strain>
    </source>
</reference>
<name>A0A7U4LZU0_9BACT</name>
<dbReference type="OrthoDB" id="9902062at2"/>
<keyword evidence="3" id="KW-1185">Reference proteome</keyword>
<feature type="coiled-coil region" evidence="1">
    <location>
        <begin position="10"/>
        <end position="77"/>
    </location>
</feature>
<evidence type="ECO:0000256" key="1">
    <source>
        <dbReference type="SAM" id="Coils"/>
    </source>
</evidence>
<evidence type="ECO:0000313" key="3">
    <source>
        <dbReference type="Proteomes" id="UP000034444"/>
    </source>
</evidence>
<dbReference type="Proteomes" id="UP000034444">
    <property type="component" value="Chromosome"/>
</dbReference>
<protein>
    <recommendedName>
        <fullName evidence="4">Polyhydroxyalkanoate synthesis regulator</fullName>
    </recommendedName>
</protein>
<dbReference type="AlphaFoldDB" id="A0A7U4LZU0"/>
<accession>A0A7U4LZU0</accession>
<evidence type="ECO:0000313" key="2">
    <source>
        <dbReference type="EMBL" id="AKF24239.1"/>
    </source>
</evidence>